<dbReference type="OrthoDB" id="3815746at2759"/>
<evidence type="ECO:0000313" key="2">
    <source>
        <dbReference type="EMBL" id="RMY88993.1"/>
    </source>
</evidence>
<comment type="caution">
    <text evidence="2">The sequence shown here is derived from an EMBL/GenBank/DDBJ whole genome shotgun (WGS) entry which is preliminary data.</text>
</comment>
<proteinExistence type="predicted"/>
<dbReference type="VEuPathDB" id="FungiDB:BTJ68_12254"/>
<reference evidence="2 3" key="1">
    <citation type="journal article" date="2018" name="BMC Genomics">
        <title>Genomic evidence for intraspecific hybridization in a clonal and extremely halotolerant yeast.</title>
        <authorList>
            <person name="Gostincar C."/>
            <person name="Stajich J.E."/>
            <person name="Zupancic J."/>
            <person name="Zalar P."/>
            <person name="Gunde-Cimerman N."/>
        </authorList>
    </citation>
    <scope>NUCLEOTIDE SEQUENCE [LARGE SCALE GENOMIC DNA]</scope>
    <source>
        <strain evidence="2 3">EXF-2788</strain>
    </source>
</reference>
<evidence type="ECO:0000313" key="3">
    <source>
        <dbReference type="Proteomes" id="UP000268823"/>
    </source>
</evidence>
<evidence type="ECO:0000259" key="1">
    <source>
        <dbReference type="PROSITE" id="PS50097"/>
    </source>
</evidence>
<organism evidence="2 3">
    <name type="scientific">Hortaea werneckii</name>
    <name type="common">Black yeast</name>
    <name type="synonym">Cladosporium werneckii</name>
    <dbReference type="NCBI Taxonomy" id="91943"/>
    <lineage>
        <taxon>Eukaryota</taxon>
        <taxon>Fungi</taxon>
        <taxon>Dikarya</taxon>
        <taxon>Ascomycota</taxon>
        <taxon>Pezizomycotina</taxon>
        <taxon>Dothideomycetes</taxon>
        <taxon>Dothideomycetidae</taxon>
        <taxon>Mycosphaerellales</taxon>
        <taxon>Teratosphaeriaceae</taxon>
        <taxon>Hortaea</taxon>
    </lineage>
</organism>
<protein>
    <recommendedName>
        <fullName evidence="1">BTB domain-containing protein</fullName>
    </recommendedName>
</protein>
<sequence length="228" mass="25784">MKRKLDTIDFTGDIIHVKCGGSNKLTHVHRSLLQRSSGPLEDLDSCAGTFDPLTNTFDVSDFAQHDGFQLIVHWLYTGEIVLAEEGSKPVSTVAMLLYAYHAAYELAIDWNDQHQCSLSNCIMDHLVDRFVHPEKHGAAITVETLLEVPEGLNGPPLRFIGDWLVRGNLTPNPRPWQFVYFLEDGLKNRLLQLFFEQMLAGNGTPPWEKDPCAYHLHFHGSTRCQART</sequence>
<name>A0A3M7FJK7_HORWE</name>
<dbReference type="Proteomes" id="UP000268823">
    <property type="component" value="Unassembled WGS sequence"/>
</dbReference>
<dbReference type="CDD" id="cd18186">
    <property type="entry name" value="BTB_POZ_ZBTB_KLHL-like"/>
    <property type="match status" value="1"/>
</dbReference>
<dbReference type="AlphaFoldDB" id="A0A3M7FJK7"/>
<accession>A0A3M7FJK7</accession>
<dbReference type="PROSITE" id="PS50097">
    <property type="entry name" value="BTB"/>
    <property type="match status" value="1"/>
</dbReference>
<gene>
    <name evidence="2" type="ORF">D0861_04522</name>
</gene>
<dbReference type="EMBL" id="QWIR01000071">
    <property type="protein sequence ID" value="RMY88993.1"/>
    <property type="molecule type" value="Genomic_DNA"/>
</dbReference>
<feature type="domain" description="BTB" evidence="1">
    <location>
        <begin position="11"/>
        <end position="84"/>
    </location>
</feature>
<dbReference type="InterPro" id="IPR000210">
    <property type="entry name" value="BTB/POZ_dom"/>
</dbReference>